<organism evidence="1 2">
    <name type="scientific">Candidatus Collierbacteria bacterium CG10_big_fil_rev_8_21_14_0_10_43_36</name>
    <dbReference type="NCBI Taxonomy" id="1974534"/>
    <lineage>
        <taxon>Bacteria</taxon>
        <taxon>Candidatus Collieribacteriota</taxon>
    </lineage>
</organism>
<reference evidence="2" key="1">
    <citation type="submission" date="2017-09" db="EMBL/GenBank/DDBJ databases">
        <title>Depth-based differentiation of microbial function through sediment-hosted aquifers and enrichment of novel symbionts in the deep terrestrial subsurface.</title>
        <authorList>
            <person name="Probst A.J."/>
            <person name="Ladd B."/>
            <person name="Jarett J.K."/>
            <person name="Geller-Mcgrath D.E."/>
            <person name="Sieber C.M.K."/>
            <person name="Emerson J.B."/>
            <person name="Anantharaman K."/>
            <person name="Thomas B.C."/>
            <person name="Malmstrom R."/>
            <person name="Stieglmeier M."/>
            <person name="Klingl A."/>
            <person name="Woyke T."/>
            <person name="Ryan C.M."/>
            <person name="Banfield J.F."/>
        </authorList>
    </citation>
    <scope>NUCLEOTIDE SEQUENCE [LARGE SCALE GENOMIC DNA]</scope>
</reference>
<dbReference type="AlphaFoldDB" id="A0A2H0VLV4"/>
<proteinExistence type="predicted"/>
<dbReference type="EMBL" id="PFAE01000007">
    <property type="protein sequence ID" value="PIS00073.1"/>
    <property type="molecule type" value="Genomic_DNA"/>
</dbReference>
<protein>
    <submittedName>
        <fullName evidence="1">Uncharacterized protein</fullName>
    </submittedName>
</protein>
<comment type="caution">
    <text evidence="1">The sequence shown here is derived from an EMBL/GenBank/DDBJ whole genome shotgun (WGS) entry which is preliminary data.</text>
</comment>
<evidence type="ECO:0000313" key="1">
    <source>
        <dbReference type="EMBL" id="PIS00073.1"/>
    </source>
</evidence>
<name>A0A2H0VLV4_9BACT</name>
<accession>A0A2H0VLV4</accession>
<dbReference type="Proteomes" id="UP000230730">
    <property type="component" value="Unassembled WGS sequence"/>
</dbReference>
<evidence type="ECO:0000313" key="2">
    <source>
        <dbReference type="Proteomes" id="UP000230730"/>
    </source>
</evidence>
<gene>
    <name evidence="1" type="ORF">COT86_00535</name>
</gene>
<sequence length="105" mass="11407">MPTNKVTLYEAKEICDFILALVGKMPRKVTLVGSGDGGNCKIPLGSHKTKILGVQIVGENVLVTFKEKVWGNTRHDAMVIDSQIIFSIPPAPGRGNDPEFVMTVK</sequence>